<name>A0A0A9BIK6_ARUDO</name>
<reference evidence="1" key="2">
    <citation type="journal article" date="2015" name="Data Brief">
        <title>Shoot transcriptome of the giant reed, Arundo donax.</title>
        <authorList>
            <person name="Barrero R.A."/>
            <person name="Guerrero F.D."/>
            <person name="Moolhuijzen P."/>
            <person name="Goolsby J.A."/>
            <person name="Tidwell J."/>
            <person name="Bellgard S.E."/>
            <person name="Bellgard M.I."/>
        </authorList>
    </citation>
    <scope>NUCLEOTIDE SEQUENCE</scope>
    <source>
        <tissue evidence="1">Shoot tissue taken approximately 20 cm above the soil surface</tissue>
    </source>
</reference>
<accession>A0A0A9BIK6</accession>
<protein>
    <submittedName>
        <fullName evidence="1">Uncharacterized protein</fullName>
    </submittedName>
</protein>
<evidence type="ECO:0000313" key="1">
    <source>
        <dbReference type="EMBL" id="JAD63191.1"/>
    </source>
</evidence>
<organism evidence="1">
    <name type="scientific">Arundo donax</name>
    <name type="common">Giant reed</name>
    <name type="synonym">Donax arundinaceus</name>
    <dbReference type="NCBI Taxonomy" id="35708"/>
    <lineage>
        <taxon>Eukaryota</taxon>
        <taxon>Viridiplantae</taxon>
        <taxon>Streptophyta</taxon>
        <taxon>Embryophyta</taxon>
        <taxon>Tracheophyta</taxon>
        <taxon>Spermatophyta</taxon>
        <taxon>Magnoliopsida</taxon>
        <taxon>Liliopsida</taxon>
        <taxon>Poales</taxon>
        <taxon>Poaceae</taxon>
        <taxon>PACMAD clade</taxon>
        <taxon>Arundinoideae</taxon>
        <taxon>Arundineae</taxon>
        <taxon>Arundo</taxon>
    </lineage>
</organism>
<reference evidence="1" key="1">
    <citation type="submission" date="2014-09" db="EMBL/GenBank/DDBJ databases">
        <authorList>
            <person name="Magalhaes I.L.F."/>
            <person name="Oliveira U."/>
            <person name="Santos F.R."/>
            <person name="Vidigal T.H.D.A."/>
            <person name="Brescovit A.D."/>
            <person name="Santos A.J."/>
        </authorList>
    </citation>
    <scope>NUCLEOTIDE SEQUENCE</scope>
    <source>
        <tissue evidence="1">Shoot tissue taken approximately 20 cm above the soil surface</tissue>
    </source>
</reference>
<dbReference type="AlphaFoldDB" id="A0A0A9BIK6"/>
<proteinExistence type="predicted"/>
<sequence>MFMLFKFSCSSAQKHENGLNGEISLLGSDKIMSFMLWVIFT</sequence>
<dbReference type="EMBL" id="GBRH01234704">
    <property type="protein sequence ID" value="JAD63191.1"/>
    <property type="molecule type" value="Transcribed_RNA"/>
</dbReference>